<gene>
    <name evidence="5" type="ORF">RD792_014298</name>
</gene>
<evidence type="ECO:0000256" key="1">
    <source>
        <dbReference type="ARBA" id="ARBA00022927"/>
    </source>
</evidence>
<evidence type="ECO:0000313" key="6">
    <source>
        <dbReference type="Proteomes" id="UP001291926"/>
    </source>
</evidence>
<keyword evidence="6" id="KW-1185">Reference proteome</keyword>
<organism evidence="5 6">
    <name type="scientific">Penstemon davidsonii</name>
    <dbReference type="NCBI Taxonomy" id="160366"/>
    <lineage>
        <taxon>Eukaryota</taxon>
        <taxon>Viridiplantae</taxon>
        <taxon>Streptophyta</taxon>
        <taxon>Embryophyta</taxon>
        <taxon>Tracheophyta</taxon>
        <taxon>Spermatophyta</taxon>
        <taxon>Magnoliopsida</taxon>
        <taxon>eudicotyledons</taxon>
        <taxon>Gunneridae</taxon>
        <taxon>Pentapetalae</taxon>
        <taxon>asterids</taxon>
        <taxon>lamiids</taxon>
        <taxon>Lamiales</taxon>
        <taxon>Plantaginaceae</taxon>
        <taxon>Cheloneae</taxon>
        <taxon>Penstemon</taxon>
    </lineage>
</organism>
<feature type="domain" description="Syntaxin N-terminal" evidence="4">
    <location>
        <begin position="7"/>
        <end position="99"/>
    </location>
</feature>
<feature type="coiled-coil region" evidence="2">
    <location>
        <begin position="12"/>
        <end position="39"/>
    </location>
</feature>
<proteinExistence type="predicted"/>
<evidence type="ECO:0000313" key="5">
    <source>
        <dbReference type="EMBL" id="KAK4478799.1"/>
    </source>
</evidence>
<dbReference type="InterPro" id="IPR010989">
    <property type="entry name" value="SNARE"/>
</dbReference>
<keyword evidence="1" id="KW-0653">Protein transport</keyword>
<dbReference type="InterPro" id="IPR006011">
    <property type="entry name" value="Syntaxin_N"/>
</dbReference>
<feature type="region of interest" description="Disordered" evidence="3">
    <location>
        <begin position="86"/>
        <end position="106"/>
    </location>
</feature>
<evidence type="ECO:0000256" key="3">
    <source>
        <dbReference type="SAM" id="MobiDB-lite"/>
    </source>
</evidence>
<evidence type="ECO:0000259" key="4">
    <source>
        <dbReference type="SMART" id="SM00503"/>
    </source>
</evidence>
<protein>
    <recommendedName>
        <fullName evidence="4">Syntaxin N-terminal domain-containing protein</fullName>
    </recommendedName>
</protein>
<dbReference type="SUPFAM" id="SSF47661">
    <property type="entry name" value="t-snare proteins"/>
    <property type="match status" value="1"/>
</dbReference>
<dbReference type="EMBL" id="JAYDYQ010002687">
    <property type="protein sequence ID" value="KAK4478799.1"/>
    <property type="molecule type" value="Genomic_DNA"/>
</dbReference>
<dbReference type="Proteomes" id="UP001291926">
    <property type="component" value="Unassembled WGS sequence"/>
</dbReference>
<dbReference type="Pfam" id="PF00804">
    <property type="entry name" value="Syntaxin"/>
    <property type="match status" value="1"/>
</dbReference>
<sequence>MTKSTSTGGLNLDRFFEDVESIKDELREMESIYTQLQSAHEQSKTLHNAKAVKDLRSKMDSDVSASLKKAKVVKVRLQALDGANAANRSLPGCGPEALRIGPGPLL</sequence>
<evidence type="ECO:0000256" key="2">
    <source>
        <dbReference type="SAM" id="Coils"/>
    </source>
</evidence>
<keyword evidence="1" id="KW-0813">Transport</keyword>
<reference evidence="5 6" key="1">
    <citation type="journal article" date="2023" name="bioRxiv">
        <title>Genome report: Whole genome sequence and annotation of Penstemon davidsonii.</title>
        <authorList>
            <person name="Ostevik K.L."/>
            <person name="Alabady M."/>
            <person name="Zhang M."/>
            <person name="Rausher M.D."/>
        </authorList>
    </citation>
    <scope>NUCLEOTIDE SEQUENCE [LARGE SCALE GENOMIC DNA]</scope>
    <source>
        <strain evidence="5">DNT005</strain>
        <tissue evidence="5">Whole leaf</tissue>
    </source>
</reference>
<keyword evidence="2" id="KW-0175">Coiled coil</keyword>
<accession>A0ABR0CPU7</accession>
<name>A0ABR0CPU7_9LAMI</name>
<dbReference type="Gene3D" id="1.20.58.70">
    <property type="match status" value="1"/>
</dbReference>
<comment type="caution">
    <text evidence="5">The sequence shown here is derived from an EMBL/GenBank/DDBJ whole genome shotgun (WGS) entry which is preliminary data.</text>
</comment>
<dbReference type="SMART" id="SM00503">
    <property type="entry name" value="SynN"/>
    <property type="match status" value="1"/>
</dbReference>